<accession>A0ABT0DWG3</accession>
<sequence>MTTTPPETKTTEVLRVASVDGAMVAQQWVAAFAPKIRPPLSQFMCDHARSDDGAKIRPFPFQADMADSFTDPETAQVSVRKSSRIGYSTILQSFVAWRIKYDPARTLIYQPTIDDAEKFSRDDLDPVLQWPIVRTVATFKPRHSDNQIRAKRYKGGWIQIKGANSPKEFRRVTSDDVFLEECDGYPWASKEEGDPARLAFKRNLTSPRRFSAAGSTPKVKGFSRIDALFEQGSQEFRYVPCPHCGHMQTLVFGDGTGPGIRWEPKENPTRAWYRCENGCDIEEAEKPWMDENGEWRAHNPDAFPRHRSFHIWAAYSQHPGAAWLEIAREFMEVRKDPNLLRTFVNQVLGEAWAERGEAPEWQRLYDRRETDMQLGTPPSWAGLLIGAADVQRGGGGRIDMDIWAFGPGKKRAFVERVEVFGPIADKKTWAKLDQEIAREWQSEDGRSMRLARVAIDSGDGENTMEVYAWARRHPGFAMAVKGRESIAAQQAIGAPSWQDVTVNGRKMKRGVRLWNIGTSMLKMELYGQLGLEKPVDGEEYPDGYIYLPNGTPDEWIKQLVAEELKFIKMRNGGVRREWHKTRDRNEALDNAIYARAVAVSLGVDQWKVRQWQRALGQMTAPRDDVEPEPIAEQPAESIEFARPASKPARKQKQRRENPYTSRRR</sequence>
<dbReference type="Pfam" id="PF05876">
    <property type="entry name" value="GpA_ATPase"/>
    <property type="match status" value="1"/>
</dbReference>
<feature type="domain" description="Terminase large subunit GpA endonuclease" evidence="3">
    <location>
        <begin position="306"/>
        <end position="605"/>
    </location>
</feature>
<dbReference type="InterPro" id="IPR046454">
    <property type="entry name" value="GpA_endonuclease"/>
</dbReference>
<dbReference type="RefSeq" id="WP_247231078.1">
    <property type="nucleotide sequence ID" value="NZ_JALKHS010000006.1"/>
</dbReference>
<dbReference type="Gene3D" id="3.40.50.300">
    <property type="entry name" value="P-loop containing nucleotide triphosphate hydrolases"/>
    <property type="match status" value="1"/>
</dbReference>
<dbReference type="Pfam" id="PF20454">
    <property type="entry name" value="GpA_nuclease"/>
    <property type="match status" value="1"/>
</dbReference>
<protein>
    <submittedName>
        <fullName evidence="4">Phage terminase large subunit family protein</fullName>
    </submittedName>
</protein>
<evidence type="ECO:0000259" key="2">
    <source>
        <dbReference type="Pfam" id="PF05876"/>
    </source>
</evidence>
<evidence type="ECO:0000313" key="5">
    <source>
        <dbReference type="Proteomes" id="UP001203512"/>
    </source>
</evidence>
<dbReference type="HAMAP" id="MF_04144">
    <property type="entry name" value="TERL_LAMBDA"/>
    <property type="match status" value="1"/>
</dbReference>
<feature type="region of interest" description="Disordered" evidence="1">
    <location>
        <begin position="618"/>
        <end position="664"/>
    </location>
</feature>
<dbReference type="Proteomes" id="UP001203512">
    <property type="component" value="Unassembled WGS sequence"/>
</dbReference>
<dbReference type="PANTHER" id="PTHR34413:SF2">
    <property type="entry name" value="PROPHAGE TAIL FIBER ASSEMBLY PROTEIN HOMOLOG TFAE-RELATED"/>
    <property type="match status" value="1"/>
</dbReference>
<dbReference type="InterPro" id="IPR051220">
    <property type="entry name" value="TFA_Chaperone"/>
</dbReference>
<evidence type="ECO:0000256" key="1">
    <source>
        <dbReference type="SAM" id="MobiDB-lite"/>
    </source>
</evidence>
<keyword evidence="5" id="KW-1185">Reference proteome</keyword>
<reference evidence="4 5" key="1">
    <citation type="submission" date="2022-04" db="EMBL/GenBank/DDBJ databases">
        <authorList>
            <person name="Huq M.A."/>
        </authorList>
    </citation>
    <scope>NUCLEOTIDE SEQUENCE [LARGE SCALE GENOMIC DNA]</scope>
    <source>
        <strain evidence="4 5">MAH-33</strain>
    </source>
</reference>
<name>A0ABT0DWG3_9SPHN</name>
<evidence type="ECO:0000259" key="3">
    <source>
        <dbReference type="Pfam" id="PF20454"/>
    </source>
</evidence>
<dbReference type="PANTHER" id="PTHR34413">
    <property type="entry name" value="PROPHAGE TAIL FIBER ASSEMBLY PROTEIN HOMOLOG TFAE-RELATED-RELATED"/>
    <property type="match status" value="1"/>
</dbReference>
<feature type="domain" description="Phage terminase large subunit GpA ATPase" evidence="2">
    <location>
        <begin position="59"/>
        <end position="295"/>
    </location>
</feature>
<dbReference type="InterPro" id="IPR046453">
    <property type="entry name" value="GpA_ATPase"/>
</dbReference>
<dbReference type="EMBL" id="JALKHS010000006">
    <property type="protein sequence ID" value="MCK0531461.1"/>
    <property type="molecule type" value="Genomic_DNA"/>
</dbReference>
<organism evidence="4 5">
    <name type="scientific">Sphingobium agri</name>
    <dbReference type="NCBI Taxonomy" id="2933566"/>
    <lineage>
        <taxon>Bacteria</taxon>
        <taxon>Pseudomonadati</taxon>
        <taxon>Pseudomonadota</taxon>
        <taxon>Alphaproteobacteria</taxon>
        <taxon>Sphingomonadales</taxon>
        <taxon>Sphingomonadaceae</taxon>
        <taxon>Sphingobium</taxon>
    </lineage>
</organism>
<comment type="caution">
    <text evidence="4">The sequence shown here is derived from an EMBL/GenBank/DDBJ whole genome shotgun (WGS) entry which is preliminary data.</text>
</comment>
<evidence type="ECO:0000313" key="4">
    <source>
        <dbReference type="EMBL" id="MCK0531461.1"/>
    </source>
</evidence>
<dbReference type="InterPro" id="IPR008866">
    <property type="entry name" value="Phage_lambda_GpA-like"/>
</dbReference>
<gene>
    <name evidence="4" type="ORF">MU848_07675</name>
</gene>
<dbReference type="InterPro" id="IPR027417">
    <property type="entry name" value="P-loop_NTPase"/>
</dbReference>
<proteinExistence type="inferred from homology"/>